<dbReference type="PANTHER" id="PTHR10509">
    <property type="entry name" value="O-METHYLTRANSFERASE-RELATED"/>
    <property type="match status" value="1"/>
</dbReference>
<evidence type="ECO:0000256" key="4">
    <source>
        <dbReference type="HAMAP-Rule" id="MF_02217"/>
    </source>
</evidence>
<keyword evidence="4" id="KW-0460">Magnesium</keyword>
<feature type="binding site" evidence="4">
    <location>
        <position position="64"/>
    </location>
    <ligand>
        <name>S-adenosyl-L-methionine</name>
        <dbReference type="ChEBI" id="CHEBI:59789"/>
    </ligand>
</feature>
<reference evidence="6" key="1">
    <citation type="submission" date="2016-10" db="EMBL/GenBank/DDBJ databases">
        <authorList>
            <person name="Varghese N."/>
            <person name="Submissions S."/>
        </authorList>
    </citation>
    <scope>NUCLEOTIDE SEQUENCE [LARGE SCALE GENOMIC DNA]</scope>
    <source>
        <strain evidence="6">DSM 11706</strain>
    </source>
</reference>
<dbReference type="PROSITE" id="PS51682">
    <property type="entry name" value="SAM_OMT_I"/>
    <property type="match status" value="1"/>
</dbReference>
<feature type="binding site" evidence="4">
    <location>
        <position position="81"/>
    </location>
    <ligand>
        <name>S-adenosyl-L-methionine</name>
        <dbReference type="ChEBI" id="CHEBI:59789"/>
    </ligand>
</feature>
<evidence type="ECO:0000313" key="6">
    <source>
        <dbReference type="Proteomes" id="UP000198734"/>
    </source>
</evidence>
<dbReference type="Pfam" id="PF01596">
    <property type="entry name" value="Methyltransf_3"/>
    <property type="match status" value="1"/>
</dbReference>
<feature type="binding site" evidence="4">
    <location>
        <position position="129"/>
    </location>
    <ligand>
        <name>S-adenosyl-L-methionine</name>
        <dbReference type="ChEBI" id="CHEBI:59789"/>
    </ligand>
</feature>
<dbReference type="Proteomes" id="UP000198734">
    <property type="component" value="Unassembled WGS sequence"/>
</dbReference>
<dbReference type="InterPro" id="IPR050362">
    <property type="entry name" value="Cation-dep_OMT"/>
</dbReference>
<feature type="binding site" evidence="4">
    <location>
        <position position="156"/>
    </location>
    <ligand>
        <name>Mg(2+)</name>
        <dbReference type="ChEBI" id="CHEBI:18420"/>
    </ligand>
</feature>
<dbReference type="EC" id="2.1.1.-" evidence="4"/>
<protein>
    <recommendedName>
        <fullName evidence="4">tRNA 5-hydroxyuridine methyltransferase</fullName>
        <ecNumber evidence="4">2.1.1.-</ecNumber>
    </recommendedName>
    <alternativeName>
        <fullName evidence="4">ho5U methyltransferase</fullName>
    </alternativeName>
</protein>
<dbReference type="OrthoDB" id="9799672at2"/>
<accession>A0A1I5YYW0</accession>
<name>A0A1I5YYW0_9BACI</name>
<keyword evidence="4" id="KW-0819">tRNA processing</keyword>
<dbReference type="GO" id="GO:0030488">
    <property type="term" value="P:tRNA methylation"/>
    <property type="evidence" value="ECO:0007669"/>
    <property type="project" value="UniProtKB-UniRule"/>
</dbReference>
<keyword evidence="4" id="KW-0479">Metal-binding</keyword>
<dbReference type="Gene3D" id="3.40.50.150">
    <property type="entry name" value="Vaccinia Virus protein VP39"/>
    <property type="match status" value="1"/>
</dbReference>
<organism evidence="5 6">
    <name type="scientific">Psychrobacillus psychrotolerans</name>
    <dbReference type="NCBI Taxonomy" id="126156"/>
    <lineage>
        <taxon>Bacteria</taxon>
        <taxon>Bacillati</taxon>
        <taxon>Bacillota</taxon>
        <taxon>Bacilli</taxon>
        <taxon>Bacillales</taxon>
        <taxon>Bacillaceae</taxon>
        <taxon>Psychrobacillus</taxon>
    </lineage>
</organism>
<keyword evidence="3 4" id="KW-0949">S-adenosyl-L-methionine</keyword>
<gene>
    <name evidence="4" type="primary">trmR</name>
    <name evidence="5" type="ORF">SAMN05421670_2331</name>
</gene>
<feature type="binding site" evidence="4">
    <location>
        <position position="155"/>
    </location>
    <ligand>
        <name>Mg(2+)</name>
        <dbReference type="ChEBI" id="CHEBI:18420"/>
    </ligand>
</feature>
<dbReference type="RefSeq" id="WP_093537057.1">
    <property type="nucleotide sequence ID" value="NZ_FOXU01000003.1"/>
</dbReference>
<comment type="function">
    <text evidence="4">Catalyzes the methylation of 5-hydroxyuridine (ho5U) to form 5-methoxyuridine (mo5U) at position 34 in tRNAs.</text>
</comment>
<sequence length="211" mass="24118">MNISDDFLKDLIKPRSAIFLEMEQYAKDYHVPIMQLMGMESLLQLLSLQQPKSILELGTAIGYSSMRMATKLEEASIVTIERDEAKAELAKDYMQRADLQHRIQVIIGDALEISATELGDLTFDAIFIDAAKGQYKNFFEKYAPFLNDGGVIYCDNLLLNGLSELPMSEVPRRKRTMVRNQHQFMEWLMNHPDYDTAFLPVGDGMLVSIKR</sequence>
<comment type="subunit">
    <text evidence="4">Homodimer.</text>
</comment>
<comment type="catalytic activity">
    <reaction evidence="4">
        <text>5-hydroxyuridine(34) in tRNA + S-adenosyl-L-methionine = 5-methoxyuridine(34) in tRNA + S-adenosyl-L-homocysteine + H(+)</text>
        <dbReference type="Rhea" id="RHEA:60524"/>
        <dbReference type="Rhea" id="RHEA-COMP:13381"/>
        <dbReference type="Rhea" id="RHEA-COMP:15591"/>
        <dbReference type="ChEBI" id="CHEBI:15378"/>
        <dbReference type="ChEBI" id="CHEBI:57856"/>
        <dbReference type="ChEBI" id="CHEBI:59789"/>
        <dbReference type="ChEBI" id="CHEBI:136877"/>
        <dbReference type="ChEBI" id="CHEBI:143860"/>
    </reaction>
</comment>
<dbReference type="InterPro" id="IPR043675">
    <property type="entry name" value="TrmR_methyltr"/>
</dbReference>
<dbReference type="CDD" id="cd02440">
    <property type="entry name" value="AdoMet_MTases"/>
    <property type="match status" value="1"/>
</dbReference>
<keyword evidence="1 4" id="KW-0489">Methyltransferase</keyword>
<feature type="binding site" evidence="4">
    <location>
        <position position="129"/>
    </location>
    <ligand>
        <name>Mg(2+)</name>
        <dbReference type="ChEBI" id="CHEBI:18420"/>
    </ligand>
</feature>
<dbReference type="EMBL" id="FOXU01000003">
    <property type="protein sequence ID" value="SFQ49047.1"/>
    <property type="molecule type" value="Genomic_DNA"/>
</dbReference>
<evidence type="ECO:0000256" key="1">
    <source>
        <dbReference type="ARBA" id="ARBA00022603"/>
    </source>
</evidence>
<dbReference type="GO" id="GO:0008171">
    <property type="term" value="F:O-methyltransferase activity"/>
    <property type="evidence" value="ECO:0007669"/>
    <property type="project" value="InterPro"/>
</dbReference>
<dbReference type="GO" id="GO:0000287">
    <property type="term" value="F:magnesium ion binding"/>
    <property type="evidence" value="ECO:0007669"/>
    <property type="project" value="UniProtKB-UniRule"/>
</dbReference>
<dbReference type="GO" id="GO:0016300">
    <property type="term" value="F:tRNA (uridine) methyltransferase activity"/>
    <property type="evidence" value="ECO:0007669"/>
    <property type="project" value="UniProtKB-UniRule"/>
</dbReference>
<dbReference type="InterPro" id="IPR002935">
    <property type="entry name" value="SAM_O-MeTrfase"/>
</dbReference>
<proteinExistence type="inferred from homology"/>
<evidence type="ECO:0000256" key="2">
    <source>
        <dbReference type="ARBA" id="ARBA00022679"/>
    </source>
</evidence>
<evidence type="ECO:0000313" key="5">
    <source>
        <dbReference type="EMBL" id="SFQ49047.1"/>
    </source>
</evidence>
<feature type="binding site" evidence="4">
    <location>
        <position position="34"/>
    </location>
    <ligand>
        <name>S-adenosyl-L-methionine</name>
        <dbReference type="ChEBI" id="CHEBI:59789"/>
    </ligand>
</feature>
<keyword evidence="6" id="KW-1185">Reference proteome</keyword>
<dbReference type="SUPFAM" id="SSF53335">
    <property type="entry name" value="S-adenosyl-L-methionine-dependent methyltransferases"/>
    <property type="match status" value="1"/>
</dbReference>
<dbReference type="HAMAP" id="MF_02217">
    <property type="entry name" value="TrmR_methyltr"/>
    <property type="match status" value="1"/>
</dbReference>
<dbReference type="GO" id="GO:0008757">
    <property type="term" value="F:S-adenosylmethionine-dependent methyltransferase activity"/>
    <property type="evidence" value="ECO:0007669"/>
    <property type="project" value="TreeGrafter"/>
</dbReference>
<dbReference type="InterPro" id="IPR029063">
    <property type="entry name" value="SAM-dependent_MTases_sf"/>
</dbReference>
<feature type="binding site" evidence="4">
    <location>
        <begin position="109"/>
        <end position="110"/>
    </location>
    <ligand>
        <name>S-adenosyl-L-methionine</name>
        <dbReference type="ChEBI" id="CHEBI:59789"/>
    </ligand>
</feature>
<dbReference type="PANTHER" id="PTHR10509:SF14">
    <property type="entry name" value="CAFFEOYL-COA O-METHYLTRANSFERASE 3-RELATED"/>
    <property type="match status" value="1"/>
</dbReference>
<dbReference type="STRING" id="126156.SAMN05421670_2331"/>
<evidence type="ECO:0000256" key="3">
    <source>
        <dbReference type="ARBA" id="ARBA00022691"/>
    </source>
</evidence>
<dbReference type="AlphaFoldDB" id="A0A1I5YYW0"/>
<comment type="similarity">
    <text evidence="4">Belongs to the class I-like SAM-binding methyltransferase superfamily. Cation-dependent O-methyltransferase family.</text>
</comment>
<keyword evidence="2 4" id="KW-0808">Transferase</keyword>